<keyword evidence="4 7" id="KW-0378">Hydrolase</keyword>
<evidence type="ECO:0000313" key="8">
    <source>
        <dbReference type="Proteomes" id="UP000238479"/>
    </source>
</evidence>
<proteinExistence type="predicted"/>
<dbReference type="GO" id="GO:0045490">
    <property type="term" value="P:pectin catabolic process"/>
    <property type="evidence" value="ECO:0007669"/>
    <property type="project" value="UniProtKB-UniPathway"/>
</dbReference>
<dbReference type="UniPathway" id="UPA00545">
    <property type="reaction ID" value="UER00823"/>
</dbReference>
<dbReference type="PANTHER" id="PTHR31707">
    <property type="entry name" value="PECTINESTERASE"/>
    <property type="match status" value="1"/>
</dbReference>
<evidence type="ECO:0000256" key="4">
    <source>
        <dbReference type="ARBA" id="ARBA00022801"/>
    </source>
</evidence>
<evidence type="ECO:0000256" key="3">
    <source>
        <dbReference type="ARBA" id="ARBA00022512"/>
    </source>
</evidence>
<name>A0A2P6RL48_ROSCH</name>
<keyword evidence="3" id="KW-0964">Secreted</keyword>
<comment type="caution">
    <text evidence="7">The sequence shown here is derived from an EMBL/GenBank/DDBJ whole genome shotgun (WGS) entry which is preliminary data.</text>
</comment>
<evidence type="ECO:0000256" key="1">
    <source>
        <dbReference type="ARBA" id="ARBA00004191"/>
    </source>
</evidence>
<sequence>MQSFLSNVVQPEGWLKWKGSPFFRDTLFYGEYTNSGPGASSLSRVKWPGYQVFKKSGQVKNFFFFFFFGYKVR</sequence>
<dbReference type="InterPro" id="IPR011050">
    <property type="entry name" value="Pectin_lyase_fold/virulence"/>
</dbReference>
<dbReference type="GO" id="GO:0030599">
    <property type="term" value="F:pectinesterase activity"/>
    <property type="evidence" value="ECO:0007669"/>
    <property type="project" value="UniProtKB-EC"/>
</dbReference>
<dbReference type="InterPro" id="IPR000070">
    <property type="entry name" value="Pectinesterase_cat"/>
</dbReference>
<keyword evidence="5" id="KW-0063">Aspartyl esterase</keyword>
<dbReference type="AlphaFoldDB" id="A0A2P6RL48"/>
<keyword evidence="8" id="KW-1185">Reference proteome</keyword>
<evidence type="ECO:0000256" key="2">
    <source>
        <dbReference type="ARBA" id="ARBA00005184"/>
    </source>
</evidence>
<comment type="subcellular location">
    <subcellularLocation>
        <location evidence="1">Secreted</location>
        <location evidence="1">Cell wall</location>
    </subcellularLocation>
</comment>
<dbReference type="EMBL" id="PDCK01000040">
    <property type="protein sequence ID" value="PRQ47137.1"/>
    <property type="molecule type" value="Genomic_DNA"/>
</dbReference>
<organism evidence="7 8">
    <name type="scientific">Rosa chinensis</name>
    <name type="common">China rose</name>
    <dbReference type="NCBI Taxonomy" id="74649"/>
    <lineage>
        <taxon>Eukaryota</taxon>
        <taxon>Viridiplantae</taxon>
        <taxon>Streptophyta</taxon>
        <taxon>Embryophyta</taxon>
        <taxon>Tracheophyta</taxon>
        <taxon>Spermatophyta</taxon>
        <taxon>Magnoliopsida</taxon>
        <taxon>eudicotyledons</taxon>
        <taxon>Gunneridae</taxon>
        <taxon>Pentapetalae</taxon>
        <taxon>rosids</taxon>
        <taxon>fabids</taxon>
        <taxon>Rosales</taxon>
        <taxon>Rosaceae</taxon>
        <taxon>Rosoideae</taxon>
        <taxon>Rosoideae incertae sedis</taxon>
        <taxon>Rosa</taxon>
    </lineage>
</organism>
<gene>
    <name evidence="7" type="ORF">RchiOBHm_Chr2g0096451</name>
</gene>
<evidence type="ECO:0000313" key="7">
    <source>
        <dbReference type="EMBL" id="PRQ47137.1"/>
    </source>
</evidence>
<keyword evidence="3" id="KW-0134">Cell wall</keyword>
<accession>A0A2P6RL48</accession>
<evidence type="ECO:0000259" key="6">
    <source>
        <dbReference type="Pfam" id="PF01095"/>
    </source>
</evidence>
<dbReference type="Proteomes" id="UP000238479">
    <property type="component" value="Chromosome 2"/>
</dbReference>
<dbReference type="Pfam" id="PF01095">
    <property type="entry name" value="Pectinesterase"/>
    <property type="match status" value="1"/>
</dbReference>
<dbReference type="Gramene" id="PRQ47137">
    <property type="protein sequence ID" value="PRQ47137"/>
    <property type="gene ID" value="RchiOBHm_Chr2g0096451"/>
</dbReference>
<dbReference type="SUPFAM" id="SSF51126">
    <property type="entry name" value="Pectin lyase-like"/>
    <property type="match status" value="1"/>
</dbReference>
<comment type="pathway">
    <text evidence="2">Glycan metabolism; pectin degradation; 2-dehydro-3-deoxy-D-gluconate from pectin: step 1/5.</text>
</comment>
<dbReference type="GO" id="GO:0042545">
    <property type="term" value="P:cell wall modification"/>
    <property type="evidence" value="ECO:0007669"/>
    <property type="project" value="InterPro"/>
</dbReference>
<dbReference type="EC" id="3.1.1.11" evidence="7"/>
<protein>
    <submittedName>
        <fullName evidence="7">Putative pectinesterase</fullName>
        <ecNumber evidence="7">3.1.1.11</ecNumber>
    </submittedName>
</protein>
<dbReference type="InterPro" id="IPR012334">
    <property type="entry name" value="Pectin_lyas_fold"/>
</dbReference>
<evidence type="ECO:0000256" key="5">
    <source>
        <dbReference type="ARBA" id="ARBA00023085"/>
    </source>
</evidence>
<dbReference type="Gene3D" id="2.160.20.10">
    <property type="entry name" value="Single-stranded right-handed beta-helix, Pectin lyase-like"/>
    <property type="match status" value="1"/>
</dbReference>
<reference evidence="7 8" key="1">
    <citation type="journal article" date="2018" name="Nat. Genet.">
        <title>The Rosa genome provides new insights in the design of modern roses.</title>
        <authorList>
            <person name="Bendahmane M."/>
        </authorList>
    </citation>
    <scope>NUCLEOTIDE SEQUENCE [LARGE SCALE GENOMIC DNA]</scope>
    <source>
        <strain evidence="8">cv. Old Blush</strain>
    </source>
</reference>
<dbReference type="STRING" id="74649.A0A2P6RL48"/>
<feature type="domain" description="Pectinesterase catalytic" evidence="6">
    <location>
        <begin position="1"/>
        <end position="63"/>
    </location>
</feature>